<gene>
    <name evidence="7" type="ORF">SG35_012580</name>
</gene>
<keyword evidence="4 5" id="KW-0408">Iron</keyword>
<keyword evidence="8" id="KW-1185">Reference proteome</keyword>
<evidence type="ECO:0000256" key="1">
    <source>
        <dbReference type="ARBA" id="ARBA00006787"/>
    </source>
</evidence>
<feature type="chain" id="PRO_5042047972" evidence="6">
    <location>
        <begin position="29"/>
        <end position="507"/>
    </location>
</feature>
<keyword evidence="6" id="KW-0732">Signal</keyword>
<dbReference type="Pfam" id="PF03055">
    <property type="entry name" value="RPE65"/>
    <property type="match status" value="1"/>
</dbReference>
<feature type="binding site" evidence="5">
    <location>
        <position position="501"/>
    </location>
    <ligand>
        <name>Fe cation</name>
        <dbReference type="ChEBI" id="CHEBI:24875"/>
        <note>catalytic</note>
    </ligand>
</feature>
<protein>
    <submittedName>
        <fullName evidence="7">Carotenoid oxygenase family protein</fullName>
    </submittedName>
</protein>
<organism evidence="7 8">
    <name type="scientific">Thalassomonas actiniarum</name>
    <dbReference type="NCBI Taxonomy" id="485447"/>
    <lineage>
        <taxon>Bacteria</taxon>
        <taxon>Pseudomonadati</taxon>
        <taxon>Pseudomonadota</taxon>
        <taxon>Gammaproteobacteria</taxon>
        <taxon>Alteromonadales</taxon>
        <taxon>Colwelliaceae</taxon>
        <taxon>Thalassomonas</taxon>
    </lineage>
</organism>
<reference evidence="7 8" key="1">
    <citation type="journal article" date="2015" name="Genome Announc.">
        <title>Draft Genome Sequences of Marine Isolates of Thalassomonas viridans and Thalassomonas actiniarum.</title>
        <authorList>
            <person name="Olonade I."/>
            <person name="van Zyl L.J."/>
            <person name="Trindade M."/>
        </authorList>
    </citation>
    <scope>NUCLEOTIDE SEQUENCE [LARGE SCALE GENOMIC DNA]</scope>
    <source>
        <strain evidence="7 8">A5K-106</strain>
    </source>
</reference>
<evidence type="ECO:0000256" key="4">
    <source>
        <dbReference type="ARBA" id="ARBA00023004"/>
    </source>
</evidence>
<dbReference type="GO" id="GO:0046872">
    <property type="term" value="F:metal ion binding"/>
    <property type="evidence" value="ECO:0007669"/>
    <property type="project" value="UniProtKB-KW"/>
</dbReference>
<dbReference type="Proteomes" id="UP000032568">
    <property type="component" value="Chromosome"/>
</dbReference>
<sequence length="507" mass="56093">MNRRHFIKNLSMVAGSSLAMAPGMQALAKIIDPVPMPLSTKAQFARALQDNPALIGFANVTENFALKALTIEGKMPGDLKGTLYRIGPAGHERGNLRYRHLFEGDGMLHSFNFGNGKLFHQGKFINTPKFAREQQAGKFLYSGPDTKIAGALAVHHADSINSSNTNVISVGDKLWTLWEAGSPMQVNPQTLNSSDWVNLGQNSPFGQSLKGMPFSAHPKIDPGGDIFNFGLNGNGQAVLYHLSANGQMKNAAVVDAGYRGMLHDFLITHKHILLILPSLSPNGAGKGFFERTRFEKEQPMRVLVIDKAHLTLKKSYQLPPGFAFHFGNAWEERDGSIHFDASLYPDVGSLHNLSALMQGETGKHTNRSQTVLYTLKPNGGFTEQYIDGDSEFPRIYDHLVGHRNRLLYTTGNKNNTLWADSIRRLNTDTGAVDEYYYGEDYLVEEHVITTNKAREGSGYLLGTALHVPSKRTCLNLFQADNLSQGPIMRAWLPYHIPLGFHGSFLRS</sequence>
<comment type="similarity">
    <text evidence="1">Belongs to the carotenoid oxygenase family.</text>
</comment>
<comment type="cofactor">
    <cofactor evidence="5">
        <name>Fe(2+)</name>
        <dbReference type="ChEBI" id="CHEBI:29033"/>
    </cofactor>
    <text evidence="5">Binds 1 Fe(2+) ion per subunit.</text>
</comment>
<keyword evidence="2 5" id="KW-0479">Metal-binding</keyword>
<accession>A0AAE9YWM3</accession>
<feature type="binding site" evidence="5">
    <location>
        <position position="217"/>
    </location>
    <ligand>
        <name>Fe cation</name>
        <dbReference type="ChEBI" id="CHEBI:24875"/>
        <note>catalytic</note>
    </ligand>
</feature>
<keyword evidence="3" id="KW-0560">Oxidoreductase</keyword>
<evidence type="ECO:0000256" key="3">
    <source>
        <dbReference type="ARBA" id="ARBA00023002"/>
    </source>
</evidence>
<dbReference type="EMBL" id="CP059735">
    <property type="protein sequence ID" value="WDE01867.1"/>
    <property type="molecule type" value="Genomic_DNA"/>
</dbReference>
<dbReference type="KEGG" id="tact:SG35_012580"/>
<dbReference type="AlphaFoldDB" id="A0AAE9YWM3"/>
<proteinExistence type="inferred from homology"/>
<feature type="binding site" evidence="5">
    <location>
        <position position="263"/>
    </location>
    <ligand>
        <name>Fe cation</name>
        <dbReference type="ChEBI" id="CHEBI:24875"/>
        <note>catalytic</note>
    </ligand>
</feature>
<evidence type="ECO:0000313" key="8">
    <source>
        <dbReference type="Proteomes" id="UP000032568"/>
    </source>
</evidence>
<evidence type="ECO:0000256" key="2">
    <source>
        <dbReference type="ARBA" id="ARBA00022723"/>
    </source>
</evidence>
<feature type="signal peptide" evidence="6">
    <location>
        <begin position="1"/>
        <end position="28"/>
    </location>
</feature>
<feature type="binding site" evidence="5">
    <location>
        <position position="325"/>
    </location>
    <ligand>
        <name>Fe cation</name>
        <dbReference type="ChEBI" id="CHEBI:24875"/>
        <note>catalytic</note>
    </ligand>
</feature>
<name>A0AAE9YWM3_9GAMM</name>
<evidence type="ECO:0000313" key="7">
    <source>
        <dbReference type="EMBL" id="WDE01867.1"/>
    </source>
</evidence>
<dbReference type="GO" id="GO:0010436">
    <property type="term" value="F:carotenoid dioxygenase activity"/>
    <property type="evidence" value="ECO:0007669"/>
    <property type="project" value="TreeGrafter"/>
</dbReference>
<dbReference type="PANTHER" id="PTHR10543:SF89">
    <property type="entry name" value="CAROTENOID 9,10(9',10')-CLEAVAGE DIOXYGENASE 1"/>
    <property type="match status" value="1"/>
</dbReference>
<dbReference type="GO" id="GO:0016121">
    <property type="term" value="P:carotene catabolic process"/>
    <property type="evidence" value="ECO:0007669"/>
    <property type="project" value="TreeGrafter"/>
</dbReference>
<reference evidence="7 8" key="2">
    <citation type="journal article" date="2022" name="Mar. Drugs">
        <title>Bioassay-Guided Fractionation Leads to the Detection of Cholic Acid Generated by the Rare Thalassomonas sp.</title>
        <authorList>
            <person name="Pheiffer F."/>
            <person name="Schneider Y.K."/>
            <person name="Hansen E.H."/>
            <person name="Andersen J.H."/>
            <person name="Isaksson J."/>
            <person name="Busche T."/>
            <person name="R C."/>
            <person name="Kalinowski J."/>
            <person name="Zyl L.V."/>
            <person name="Trindade M."/>
        </authorList>
    </citation>
    <scope>NUCLEOTIDE SEQUENCE [LARGE SCALE GENOMIC DNA]</scope>
    <source>
        <strain evidence="7 8">A5K-106</strain>
    </source>
</reference>
<evidence type="ECO:0000256" key="5">
    <source>
        <dbReference type="PIRSR" id="PIRSR604294-1"/>
    </source>
</evidence>
<dbReference type="InterPro" id="IPR004294">
    <property type="entry name" value="Carotenoid_Oase"/>
</dbReference>
<evidence type="ECO:0000256" key="6">
    <source>
        <dbReference type="SAM" id="SignalP"/>
    </source>
</evidence>
<dbReference type="PANTHER" id="PTHR10543">
    <property type="entry name" value="BETA-CAROTENE DIOXYGENASE"/>
    <property type="match status" value="1"/>
</dbReference>